<reference evidence="2 3" key="1">
    <citation type="submission" date="2019-08" db="EMBL/GenBank/DDBJ databases">
        <title>The genome sequence of a newly discovered highly antifungal drug resistant Aspergillus species, Aspergillus tanneri NIH 1004.</title>
        <authorList>
            <person name="Mounaud S."/>
            <person name="Singh I."/>
            <person name="Joardar V."/>
            <person name="Pakala S."/>
            <person name="Pakala S."/>
            <person name="Venepally P."/>
            <person name="Chung J.K."/>
            <person name="Losada L."/>
            <person name="Nierman W.C."/>
        </authorList>
    </citation>
    <scope>NUCLEOTIDE SEQUENCE [LARGE SCALE GENOMIC DNA]</scope>
    <source>
        <strain evidence="2 3">NIH1004</strain>
    </source>
</reference>
<dbReference type="RefSeq" id="XP_033431803.1">
    <property type="nucleotide sequence ID" value="XM_033566046.1"/>
</dbReference>
<dbReference type="PANTHER" id="PTHR28243:SF1">
    <property type="entry name" value="PYRIDOXAMINE 5'-PHOSPHATE OXIDASE ALR4036 FAMILY FMN-BINDING DOMAIN-CONTAINING PROTEIN"/>
    <property type="match status" value="1"/>
</dbReference>
<evidence type="ECO:0000259" key="1">
    <source>
        <dbReference type="Pfam" id="PF12766"/>
    </source>
</evidence>
<evidence type="ECO:0000313" key="3">
    <source>
        <dbReference type="Proteomes" id="UP000324241"/>
    </source>
</evidence>
<name>A0A5M9MZ95_9EURO</name>
<dbReference type="Pfam" id="PF12766">
    <property type="entry name" value="Pyridox_oxase_2"/>
    <property type="match status" value="1"/>
</dbReference>
<sequence length="261" mass="29673">MTQQQAQRQAPAPWRTLFSTHLSQNSTTSFTLSTVAYDAANRPVPRSRTCEFRGFFPNPALHPTALEALNTQADGPNPAFYESDYLSLTTDVRMDKTHQIGESGGLVEGVFWLADVRQQWRIKGVAFVVGDPDGGELENNSRNEILKGMRCGELGQEGKEEDGKRWSWDRLVTSYFANHSPVMRGSFKNPPPGQPRAQCPTDPNLKLGQKVDDLHDPVARRNFRVVVIRPEELERLDIDNLERQRWTLVGDEQWEEVELWP</sequence>
<dbReference type="PANTHER" id="PTHR28243">
    <property type="entry name" value="AGL049CP"/>
    <property type="match status" value="1"/>
</dbReference>
<feature type="domain" description="Pyridoxamine 5'-phosphate oxidase Alr4036 family FMN-binding" evidence="1">
    <location>
        <begin position="12"/>
        <end position="129"/>
    </location>
</feature>
<dbReference type="AlphaFoldDB" id="A0A5M9MZ95"/>
<organism evidence="2 3">
    <name type="scientific">Aspergillus tanneri</name>
    <dbReference type="NCBI Taxonomy" id="1220188"/>
    <lineage>
        <taxon>Eukaryota</taxon>
        <taxon>Fungi</taxon>
        <taxon>Dikarya</taxon>
        <taxon>Ascomycota</taxon>
        <taxon>Pezizomycotina</taxon>
        <taxon>Eurotiomycetes</taxon>
        <taxon>Eurotiomycetidae</taxon>
        <taxon>Eurotiales</taxon>
        <taxon>Aspergillaceae</taxon>
        <taxon>Aspergillus</taxon>
        <taxon>Aspergillus subgen. Circumdati</taxon>
    </lineage>
</organism>
<proteinExistence type="predicted"/>
<dbReference type="SUPFAM" id="SSF50475">
    <property type="entry name" value="FMN-binding split barrel"/>
    <property type="match status" value="1"/>
</dbReference>
<comment type="caution">
    <text evidence="2">The sequence shown here is derived from an EMBL/GenBank/DDBJ whole genome shotgun (WGS) entry which is preliminary data.</text>
</comment>
<evidence type="ECO:0000313" key="2">
    <source>
        <dbReference type="EMBL" id="KAA8652442.1"/>
    </source>
</evidence>
<dbReference type="Gene3D" id="2.30.110.10">
    <property type="entry name" value="Electron Transport, Fmn-binding Protein, Chain A"/>
    <property type="match status" value="1"/>
</dbReference>
<dbReference type="OrthoDB" id="5394411at2759"/>
<dbReference type="VEuPathDB" id="FungiDB:EYZ11_012946"/>
<dbReference type="GeneID" id="54324048"/>
<dbReference type="EMBL" id="QUQM01000002">
    <property type="protein sequence ID" value="KAA8652442.1"/>
    <property type="molecule type" value="Genomic_DNA"/>
</dbReference>
<protein>
    <recommendedName>
        <fullName evidence="1">Pyridoxamine 5'-phosphate oxidase Alr4036 family FMN-binding domain-containing protein</fullName>
    </recommendedName>
</protein>
<dbReference type="InterPro" id="IPR012349">
    <property type="entry name" value="Split_barrel_FMN-bd"/>
</dbReference>
<dbReference type="Proteomes" id="UP000324241">
    <property type="component" value="Unassembled WGS sequence"/>
</dbReference>
<dbReference type="GO" id="GO:0010181">
    <property type="term" value="F:FMN binding"/>
    <property type="evidence" value="ECO:0007669"/>
    <property type="project" value="InterPro"/>
</dbReference>
<gene>
    <name evidence="2" type="ORF">ATNIH1004_001346</name>
</gene>
<accession>A0A5M9MZ95</accession>
<dbReference type="InterPro" id="IPR024624">
    <property type="entry name" value="Pyridox_Oxase_Alr4036_FMN-bd"/>
</dbReference>